<comment type="subcellular location">
    <subcellularLocation>
        <location evidence="1">Endomembrane system</location>
        <topology evidence="1">Multi-pass membrane protein</topology>
    </subcellularLocation>
</comment>
<dbReference type="AlphaFoldDB" id="A0A561ERA7"/>
<comment type="caution">
    <text evidence="7">The sequence shown here is derived from an EMBL/GenBank/DDBJ whole genome shotgun (WGS) entry which is preliminary data.</text>
</comment>
<dbReference type="EMBL" id="VIVR01000001">
    <property type="protein sequence ID" value="TWE18124.1"/>
    <property type="molecule type" value="Genomic_DNA"/>
</dbReference>
<dbReference type="Proteomes" id="UP000318416">
    <property type="component" value="Unassembled WGS sequence"/>
</dbReference>
<dbReference type="InterPro" id="IPR003807">
    <property type="entry name" value="DUF202"/>
</dbReference>
<keyword evidence="3 5" id="KW-1133">Transmembrane helix</keyword>
<dbReference type="Pfam" id="PF02656">
    <property type="entry name" value="DUF202"/>
    <property type="match status" value="1"/>
</dbReference>
<dbReference type="GO" id="GO:0012505">
    <property type="term" value="C:endomembrane system"/>
    <property type="evidence" value="ECO:0007669"/>
    <property type="project" value="UniProtKB-SubCell"/>
</dbReference>
<evidence type="ECO:0000256" key="4">
    <source>
        <dbReference type="ARBA" id="ARBA00023136"/>
    </source>
</evidence>
<feature type="transmembrane region" description="Helical" evidence="5">
    <location>
        <begin position="46"/>
        <end position="66"/>
    </location>
</feature>
<dbReference type="OrthoDB" id="3701077at2"/>
<evidence type="ECO:0000256" key="1">
    <source>
        <dbReference type="ARBA" id="ARBA00004127"/>
    </source>
</evidence>
<keyword evidence="8" id="KW-1185">Reference proteome</keyword>
<evidence type="ECO:0000256" key="3">
    <source>
        <dbReference type="ARBA" id="ARBA00022989"/>
    </source>
</evidence>
<organism evidence="7 8">
    <name type="scientific">Kitasatospora atroaurantiaca</name>
    <dbReference type="NCBI Taxonomy" id="285545"/>
    <lineage>
        <taxon>Bacteria</taxon>
        <taxon>Bacillati</taxon>
        <taxon>Actinomycetota</taxon>
        <taxon>Actinomycetes</taxon>
        <taxon>Kitasatosporales</taxon>
        <taxon>Streptomycetaceae</taxon>
        <taxon>Kitasatospora</taxon>
    </lineage>
</organism>
<dbReference type="RefSeq" id="WP_145791239.1">
    <property type="nucleotide sequence ID" value="NZ_BAAABR010000029.1"/>
</dbReference>
<evidence type="ECO:0000259" key="6">
    <source>
        <dbReference type="Pfam" id="PF02656"/>
    </source>
</evidence>
<gene>
    <name evidence="7" type="ORF">FB465_3173</name>
</gene>
<protein>
    <submittedName>
        <fullName evidence="7">Uncharacterized membrane protein YidH (DUF202 family)</fullName>
    </submittedName>
</protein>
<evidence type="ECO:0000256" key="5">
    <source>
        <dbReference type="SAM" id="Phobius"/>
    </source>
</evidence>
<sequence>MNRLPAPRDRGLQPERTLLAWSRTALVLTVNAGLVLRTGLVNRQPGLTVLGALLVAAACVLCAHGLHRRRRLELPGHAPEPIRAAPLRAVVVLMALVAAASCWCVLLGPPGD</sequence>
<keyword evidence="4 5" id="KW-0472">Membrane</keyword>
<feature type="domain" description="DUF202" evidence="6">
    <location>
        <begin position="9"/>
        <end position="72"/>
    </location>
</feature>
<keyword evidence="2 5" id="KW-0812">Transmembrane</keyword>
<accession>A0A561ERA7</accession>
<reference evidence="7 8" key="1">
    <citation type="submission" date="2019-06" db="EMBL/GenBank/DDBJ databases">
        <title>Sequencing the genomes of 1000 actinobacteria strains.</title>
        <authorList>
            <person name="Klenk H.-P."/>
        </authorList>
    </citation>
    <scope>NUCLEOTIDE SEQUENCE [LARGE SCALE GENOMIC DNA]</scope>
    <source>
        <strain evidence="7 8">DSM 41649</strain>
    </source>
</reference>
<proteinExistence type="predicted"/>
<name>A0A561ERA7_9ACTN</name>
<evidence type="ECO:0000313" key="7">
    <source>
        <dbReference type="EMBL" id="TWE18124.1"/>
    </source>
</evidence>
<evidence type="ECO:0000313" key="8">
    <source>
        <dbReference type="Proteomes" id="UP000318416"/>
    </source>
</evidence>
<evidence type="ECO:0000256" key="2">
    <source>
        <dbReference type="ARBA" id="ARBA00022692"/>
    </source>
</evidence>
<feature type="transmembrane region" description="Helical" evidence="5">
    <location>
        <begin position="87"/>
        <end position="108"/>
    </location>
</feature>
<feature type="transmembrane region" description="Helical" evidence="5">
    <location>
        <begin position="20"/>
        <end position="40"/>
    </location>
</feature>